<evidence type="ECO:0000256" key="1">
    <source>
        <dbReference type="ARBA" id="ARBA00022553"/>
    </source>
</evidence>
<dbReference type="InterPro" id="IPR015943">
    <property type="entry name" value="WD40/YVTN_repeat-like_dom_sf"/>
</dbReference>
<name>A0A3L7E3V4_9GAMM</name>
<dbReference type="AlphaFoldDB" id="A0A3L7E3V4"/>
<evidence type="ECO:0000259" key="3">
    <source>
        <dbReference type="Pfam" id="PF07495"/>
    </source>
</evidence>
<dbReference type="InterPro" id="IPR011047">
    <property type="entry name" value="Quinoprotein_ADH-like_sf"/>
</dbReference>
<dbReference type="InterPro" id="IPR036890">
    <property type="entry name" value="HATPase_C_sf"/>
</dbReference>
<dbReference type="Proteomes" id="UP000265509">
    <property type="component" value="Unassembled WGS sequence"/>
</dbReference>
<dbReference type="InterPro" id="IPR011110">
    <property type="entry name" value="Reg_prop"/>
</dbReference>
<keyword evidence="2" id="KW-0812">Transmembrane</keyword>
<dbReference type="Gene3D" id="2.130.10.10">
    <property type="entry name" value="YVTN repeat-like/Quinoprotein amine dehydrogenase"/>
    <property type="match status" value="2"/>
</dbReference>
<evidence type="ECO:0000313" key="5">
    <source>
        <dbReference type="Proteomes" id="UP000265509"/>
    </source>
</evidence>
<sequence length="1023" mass="112862">MPVINERNYVHYGKLSLFHCFKTILVTVLVVLSEPAASVPPQIHRSPLSIELAQPTVTRIFKDRNGFLWIGTQQGLYKFEGSDVQKFGGSNHGDGSLGSTDIRGIGERKNGNLLIATFGQGIYEFSNEISDFTSVSQPSTIELKDLHTIAEDYFIASSKSGTVTLNLSDKPELDWLTSELSRAEISDVVGAAKIDDETTLLATNNSIVFIEFRSNSIVEQSLNLAGIDITAAAVVSAEEVYISTSDANVHRFNTKANQIESSLDLSGYNISSISDLLHLGDELWIATDRGLIVTSSELHVNSHLNQSNSLLSNNNITRLFYDGNVLFVGTFQGLDQIAPTSIQSFNNRSSNVDNDVLAFAQSEDGRIWVGTYNGIYVYSEGTKGHHRLHFPEGNGLPDNRITTLAVRDNELWAGLAKDGVHKIDILNGEVQSISASETTKLEVTKILNTGDDSIYLSTYNRGIYKAQGNSLVRIQSGGETSFNHLFETQTGTIFATSERHLYKLDTAENQFRVVKANFQQLNDHPVLLTLAETDDGRLLIGTKGHGIYSLGAVSSVNETLQLERFSQDPAIENATIYGMIFDNEFNLWCSTQSGIYKIDSGGKVNLRLTKLDGLQGDDFNYGSYFIDSLGYMYFGGLNGYSRIPADQQHLSNDNIPLKITQIILSHSKSLRSDEISELENLELTHDERSFAVVINLLDYQNPDDNQYTHTLEGLTDTWTEASTNNTVRFTGLDPGTYTFRARGANAAGVWSANEVALTIVVLPPWWKTWWAFGGYAMLAILMVWMIMRTYRSHLLKEEALRIAQEMHDAADQAQDDLQESHEYQDELVRAVSQHNLATLDLISQCLGDLNVEESGRAKLQGHIKALELLEQCYFFQEGQLEADMHTYVDGITNYLLAEATVDPATITSINRVTRETLPAHVASPLAVILYELLHNSMVHAFSPASHANFVETSIDVVREAGADPLLILVVADDGTGDNRAEGKIQGGSGRKVIQSLAAAMGASYSNTTKNGYIARLQLVLPDQ</sequence>
<keyword evidence="5" id="KW-1185">Reference proteome</keyword>
<feature type="domain" description="Two component regulator three Y" evidence="3">
    <location>
        <begin position="698"/>
        <end position="762"/>
    </location>
</feature>
<dbReference type="PANTHER" id="PTHR43547">
    <property type="entry name" value="TWO-COMPONENT HISTIDINE KINASE"/>
    <property type="match status" value="1"/>
</dbReference>
<keyword evidence="1" id="KW-0597">Phosphoprotein</keyword>
<dbReference type="SUPFAM" id="SSF55874">
    <property type="entry name" value="ATPase domain of HSP90 chaperone/DNA topoisomerase II/histidine kinase"/>
    <property type="match status" value="1"/>
</dbReference>
<evidence type="ECO:0000256" key="2">
    <source>
        <dbReference type="SAM" id="Phobius"/>
    </source>
</evidence>
<dbReference type="SUPFAM" id="SSF63829">
    <property type="entry name" value="Calcium-dependent phosphotriesterase"/>
    <property type="match status" value="2"/>
</dbReference>
<proteinExistence type="predicted"/>
<gene>
    <name evidence="4" type="ORF">DWB85_00360</name>
</gene>
<feature type="transmembrane region" description="Helical" evidence="2">
    <location>
        <begin position="769"/>
        <end position="787"/>
    </location>
</feature>
<dbReference type="InterPro" id="IPR013783">
    <property type="entry name" value="Ig-like_fold"/>
</dbReference>
<dbReference type="PANTHER" id="PTHR43547:SF2">
    <property type="entry name" value="HYBRID SIGNAL TRANSDUCTION HISTIDINE KINASE C"/>
    <property type="match status" value="1"/>
</dbReference>
<keyword evidence="2" id="KW-1133">Transmembrane helix</keyword>
<dbReference type="GO" id="GO:0000155">
    <property type="term" value="F:phosphorelay sensor kinase activity"/>
    <property type="evidence" value="ECO:0007669"/>
    <property type="project" value="TreeGrafter"/>
</dbReference>
<dbReference type="InterPro" id="IPR011123">
    <property type="entry name" value="Y_Y_Y"/>
</dbReference>
<dbReference type="Pfam" id="PF07495">
    <property type="entry name" value="Y_Y_Y"/>
    <property type="match status" value="1"/>
</dbReference>
<protein>
    <recommendedName>
        <fullName evidence="3">Two component regulator three Y domain-containing protein</fullName>
    </recommendedName>
</protein>
<evidence type="ECO:0000313" key="4">
    <source>
        <dbReference type="EMBL" id="RLQ23645.1"/>
    </source>
</evidence>
<dbReference type="EMBL" id="QRAN01000001">
    <property type="protein sequence ID" value="RLQ23645.1"/>
    <property type="molecule type" value="Genomic_DNA"/>
</dbReference>
<dbReference type="Pfam" id="PF07494">
    <property type="entry name" value="Reg_prop"/>
    <property type="match status" value="2"/>
</dbReference>
<dbReference type="SUPFAM" id="SSF50998">
    <property type="entry name" value="Quinoprotein alcohol dehydrogenase-like"/>
    <property type="match status" value="1"/>
</dbReference>
<dbReference type="Gene3D" id="3.30.565.10">
    <property type="entry name" value="Histidine kinase-like ATPase, C-terminal domain"/>
    <property type="match status" value="1"/>
</dbReference>
<dbReference type="Gene3D" id="2.60.40.10">
    <property type="entry name" value="Immunoglobulins"/>
    <property type="match status" value="1"/>
</dbReference>
<dbReference type="OrthoDB" id="9772100at2"/>
<comment type="caution">
    <text evidence="4">The sequence shown here is derived from an EMBL/GenBank/DDBJ whole genome shotgun (WGS) entry which is preliminary data.</text>
</comment>
<accession>A0A3L7E3V4</accession>
<keyword evidence="2" id="KW-0472">Membrane</keyword>
<reference evidence="4 5" key="1">
    <citation type="submission" date="2018-07" db="EMBL/GenBank/DDBJ databases">
        <title>Halioglobus sp. genome submission.</title>
        <authorList>
            <person name="Ye M.-Q."/>
            <person name="Du Z.-J."/>
        </authorList>
    </citation>
    <scope>NUCLEOTIDE SEQUENCE [LARGE SCALE GENOMIC DNA]</scope>
    <source>
        <strain evidence="4 5">U0301</strain>
    </source>
</reference>
<organism evidence="4 5">
    <name type="scientific">Seongchinamella sediminis</name>
    <dbReference type="NCBI Taxonomy" id="2283635"/>
    <lineage>
        <taxon>Bacteria</taxon>
        <taxon>Pseudomonadati</taxon>
        <taxon>Pseudomonadota</taxon>
        <taxon>Gammaproteobacteria</taxon>
        <taxon>Cellvibrionales</taxon>
        <taxon>Halieaceae</taxon>
        <taxon>Seongchinamella</taxon>
    </lineage>
</organism>